<dbReference type="PRINTS" id="PR00080">
    <property type="entry name" value="SDRFAMILY"/>
</dbReference>
<accession>A0A229UHY8</accession>
<dbReference type="AlphaFoldDB" id="A0A229UHY8"/>
<protein>
    <submittedName>
        <fullName evidence="3">Short-chain dehydrogenase</fullName>
    </submittedName>
</protein>
<dbReference type="GO" id="GO:0008206">
    <property type="term" value="P:bile acid metabolic process"/>
    <property type="evidence" value="ECO:0007669"/>
    <property type="project" value="UniProtKB-ARBA"/>
</dbReference>
<gene>
    <name evidence="3" type="ORF">CF651_27940</name>
</gene>
<dbReference type="Gene3D" id="3.40.50.720">
    <property type="entry name" value="NAD(P)-binding Rossmann-like Domain"/>
    <property type="match status" value="1"/>
</dbReference>
<comment type="similarity">
    <text evidence="1">Belongs to the short-chain dehydrogenases/reductases (SDR) family.</text>
</comment>
<dbReference type="PANTHER" id="PTHR42760:SF133">
    <property type="entry name" value="3-OXOACYL-[ACYL-CARRIER-PROTEIN] REDUCTASE"/>
    <property type="match status" value="1"/>
</dbReference>
<reference evidence="3 4" key="1">
    <citation type="submission" date="2017-07" db="EMBL/GenBank/DDBJ databases">
        <title>Genome sequencing and assembly of Paenibacillus rigui.</title>
        <authorList>
            <person name="Mayilraj S."/>
        </authorList>
    </citation>
    <scope>NUCLEOTIDE SEQUENCE [LARGE SCALE GENOMIC DNA]</scope>
    <source>
        <strain evidence="3 4">JCM 16352</strain>
    </source>
</reference>
<dbReference type="InterPro" id="IPR036291">
    <property type="entry name" value="NAD(P)-bd_dom_sf"/>
</dbReference>
<dbReference type="PANTHER" id="PTHR42760">
    <property type="entry name" value="SHORT-CHAIN DEHYDROGENASES/REDUCTASES FAMILY MEMBER"/>
    <property type="match status" value="1"/>
</dbReference>
<dbReference type="RefSeq" id="WP_094018145.1">
    <property type="nucleotide sequence ID" value="NZ_NMQW01000052.1"/>
</dbReference>
<evidence type="ECO:0000313" key="3">
    <source>
        <dbReference type="EMBL" id="OXM83048.1"/>
    </source>
</evidence>
<dbReference type="EMBL" id="NMQW01000052">
    <property type="protein sequence ID" value="OXM83048.1"/>
    <property type="molecule type" value="Genomic_DNA"/>
</dbReference>
<dbReference type="GO" id="GO:0016616">
    <property type="term" value="F:oxidoreductase activity, acting on the CH-OH group of donors, NAD or NADP as acceptor"/>
    <property type="evidence" value="ECO:0007669"/>
    <property type="project" value="TreeGrafter"/>
</dbReference>
<evidence type="ECO:0000313" key="4">
    <source>
        <dbReference type="Proteomes" id="UP000215509"/>
    </source>
</evidence>
<keyword evidence="2" id="KW-0560">Oxidoreductase</keyword>
<proteinExistence type="inferred from homology"/>
<evidence type="ECO:0000256" key="1">
    <source>
        <dbReference type="ARBA" id="ARBA00006484"/>
    </source>
</evidence>
<dbReference type="SUPFAM" id="SSF51735">
    <property type="entry name" value="NAD(P)-binding Rossmann-fold domains"/>
    <property type="match status" value="1"/>
</dbReference>
<dbReference type="PRINTS" id="PR00081">
    <property type="entry name" value="GDHRDH"/>
</dbReference>
<dbReference type="FunFam" id="3.40.50.720:FF:000084">
    <property type="entry name" value="Short-chain dehydrogenase reductase"/>
    <property type="match status" value="1"/>
</dbReference>
<comment type="caution">
    <text evidence="3">The sequence shown here is derived from an EMBL/GenBank/DDBJ whole genome shotgun (WGS) entry which is preliminary data.</text>
</comment>
<evidence type="ECO:0000256" key="2">
    <source>
        <dbReference type="ARBA" id="ARBA00023002"/>
    </source>
</evidence>
<dbReference type="OrthoDB" id="9803333at2"/>
<keyword evidence="4" id="KW-1185">Reference proteome</keyword>
<dbReference type="InterPro" id="IPR002347">
    <property type="entry name" value="SDR_fam"/>
</dbReference>
<name>A0A229UHY8_9BACL</name>
<dbReference type="Pfam" id="PF13561">
    <property type="entry name" value="adh_short_C2"/>
    <property type="match status" value="1"/>
</dbReference>
<sequence length="269" mass="28997">MGSGHNLSNKIAVVTGGTGLLGKLYCRTLAQAGARVIVADLCPEQCQALASEINQQLNSSLAIGMAVDLSDETSICSWAKQIKEQYNGVDIIVNNAACKSPHFFAPLESFPLDDWNQVMSVNVTAMFLVIRELGPSMVAKGKGAIVNISSIYGLVGPDQRIYEGSWHDELQCSINTPLVYSVTKGAVISLTRYLATYWGPKGVRVNTLTPGGVFSGQNDLFHEKYSFRVPLGRMAQADEMSSALLFLVSDASSYVNGHNLVVDGGWTAW</sequence>
<organism evidence="3 4">
    <name type="scientific">Paenibacillus rigui</name>
    <dbReference type="NCBI Taxonomy" id="554312"/>
    <lineage>
        <taxon>Bacteria</taxon>
        <taxon>Bacillati</taxon>
        <taxon>Bacillota</taxon>
        <taxon>Bacilli</taxon>
        <taxon>Bacillales</taxon>
        <taxon>Paenibacillaceae</taxon>
        <taxon>Paenibacillus</taxon>
    </lineage>
</organism>
<dbReference type="Proteomes" id="UP000215509">
    <property type="component" value="Unassembled WGS sequence"/>
</dbReference>